<feature type="compositionally biased region" description="Low complexity" evidence="3">
    <location>
        <begin position="76"/>
        <end position="87"/>
    </location>
</feature>
<gene>
    <name evidence="5" type="ORF">CCHR01_14258</name>
</gene>
<dbReference type="Pfam" id="PF04082">
    <property type="entry name" value="Fungal_trans"/>
    <property type="match status" value="1"/>
</dbReference>
<accession>A0AAD9A9Z1</accession>
<keyword evidence="2" id="KW-0539">Nucleus</keyword>
<dbReference type="PANTHER" id="PTHR31668:SF4">
    <property type="entry name" value="TRANSCRIPTIONAL ACTIVATOR PROTEIN DAL81"/>
    <property type="match status" value="1"/>
</dbReference>
<dbReference type="SUPFAM" id="SSF57701">
    <property type="entry name" value="Zn2/Cys6 DNA-binding domain"/>
    <property type="match status" value="1"/>
</dbReference>
<dbReference type="GO" id="GO:0008270">
    <property type="term" value="F:zinc ion binding"/>
    <property type="evidence" value="ECO:0007669"/>
    <property type="project" value="InterPro"/>
</dbReference>
<comment type="caution">
    <text evidence="5">The sequence shown here is derived from an EMBL/GenBank/DDBJ whole genome shotgun (WGS) entry which is preliminary data.</text>
</comment>
<dbReference type="AlphaFoldDB" id="A0AAD9A9Z1"/>
<reference evidence="5" key="1">
    <citation type="submission" date="2023-01" db="EMBL/GenBank/DDBJ databases">
        <title>Colletotrichum chrysophilum M932 genome sequence.</title>
        <authorList>
            <person name="Baroncelli R."/>
        </authorList>
    </citation>
    <scope>NUCLEOTIDE SEQUENCE</scope>
    <source>
        <strain evidence="5">M932</strain>
    </source>
</reference>
<evidence type="ECO:0000256" key="3">
    <source>
        <dbReference type="SAM" id="MobiDB-lite"/>
    </source>
</evidence>
<dbReference type="SMART" id="SM00066">
    <property type="entry name" value="GAL4"/>
    <property type="match status" value="1"/>
</dbReference>
<dbReference type="CDD" id="cd00067">
    <property type="entry name" value="GAL4"/>
    <property type="match status" value="1"/>
</dbReference>
<dbReference type="InterPro" id="IPR050797">
    <property type="entry name" value="Carb_Metab_Trans_Reg"/>
</dbReference>
<dbReference type="PROSITE" id="PS50048">
    <property type="entry name" value="ZN2_CY6_FUNGAL_2"/>
    <property type="match status" value="1"/>
</dbReference>
<dbReference type="GO" id="GO:0005634">
    <property type="term" value="C:nucleus"/>
    <property type="evidence" value="ECO:0007669"/>
    <property type="project" value="TreeGrafter"/>
</dbReference>
<dbReference type="InterPro" id="IPR001138">
    <property type="entry name" value="Zn2Cys6_DnaBD"/>
</dbReference>
<dbReference type="InterPro" id="IPR007219">
    <property type="entry name" value="XnlR_reg_dom"/>
</dbReference>
<dbReference type="GO" id="GO:0001080">
    <property type="term" value="P:nitrogen catabolite activation of transcription from RNA polymerase II promoter"/>
    <property type="evidence" value="ECO:0007669"/>
    <property type="project" value="TreeGrafter"/>
</dbReference>
<dbReference type="GO" id="GO:0000981">
    <property type="term" value="F:DNA-binding transcription factor activity, RNA polymerase II-specific"/>
    <property type="evidence" value="ECO:0007669"/>
    <property type="project" value="InterPro"/>
</dbReference>
<name>A0AAD9A9Z1_9PEZI</name>
<evidence type="ECO:0000259" key="4">
    <source>
        <dbReference type="PROSITE" id="PS50048"/>
    </source>
</evidence>
<feature type="region of interest" description="Disordered" evidence="3">
    <location>
        <begin position="1"/>
        <end position="27"/>
    </location>
</feature>
<keyword evidence="1" id="KW-0479">Metal-binding</keyword>
<evidence type="ECO:0000313" key="6">
    <source>
        <dbReference type="Proteomes" id="UP001243330"/>
    </source>
</evidence>
<proteinExistence type="predicted"/>
<dbReference type="Gene3D" id="4.10.240.10">
    <property type="entry name" value="Zn(2)-C6 fungal-type DNA-binding domain"/>
    <property type="match status" value="1"/>
</dbReference>
<dbReference type="CDD" id="cd12148">
    <property type="entry name" value="fungal_TF_MHR"/>
    <property type="match status" value="1"/>
</dbReference>
<dbReference type="GO" id="GO:0006351">
    <property type="term" value="P:DNA-templated transcription"/>
    <property type="evidence" value="ECO:0007669"/>
    <property type="project" value="InterPro"/>
</dbReference>
<dbReference type="Pfam" id="PF00172">
    <property type="entry name" value="Zn_clus"/>
    <property type="match status" value="1"/>
</dbReference>
<dbReference type="EMBL" id="JAQOWY010000376">
    <property type="protein sequence ID" value="KAK1843115.1"/>
    <property type="molecule type" value="Genomic_DNA"/>
</dbReference>
<feature type="region of interest" description="Disordered" evidence="3">
    <location>
        <begin position="59"/>
        <end position="99"/>
    </location>
</feature>
<feature type="compositionally biased region" description="Low complexity" evidence="3">
    <location>
        <begin position="1"/>
        <end position="17"/>
    </location>
</feature>
<dbReference type="Proteomes" id="UP001243330">
    <property type="component" value="Unassembled WGS sequence"/>
</dbReference>
<evidence type="ECO:0000313" key="5">
    <source>
        <dbReference type="EMBL" id="KAK1843115.1"/>
    </source>
</evidence>
<dbReference type="InterPro" id="IPR036864">
    <property type="entry name" value="Zn2-C6_fun-type_DNA-bd_sf"/>
</dbReference>
<evidence type="ECO:0000256" key="2">
    <source>
        <dbReference type="ARBA" id="ARBA00023242"/>
    </source>
</evidence>
<keyword evidence="6" id="KW-1185">Reference proteome</keyword>
<dbReference type="PROSITE" id="PS00463">
    <property type="entry name" value="ZN2_CY6_FUNGAL_1"/>
    <property type="match status" value="1"/>
</dbReference>
<organism evidence="5 6">
    <name type="scientific">Colletotrichum chrysophilum</name>
    <dbReference type="NCBI Taxonomy" id="1836956"/>
    <lineage>
        <taxon>Eukaryota</taxon>
        <taxon>Fungi</taxon>
        <taxon>Dikarya</taxon>
        <taxon>Ascomycota</taxon>
        <taxon>Pezizomycotina</taxon>
        <taxon>Sordariomycetes</taxon>
        <taxon>Hypocreomycetidae</taxon>
        <taxon>Glomerellales</taxon>
        <taxon>Glomerellaceae</taxon>
        <taxon>Colletotrichum</taxon>
        <taxon>Colletotrichum gloeosporioides species complex</taxon>
    </lineage>
</organism>
<dbReference type="GO" id="GO:0003677">
    <property type="term" value="F:DNA binding"/>
    <property type="evidence" value="ECO:0007669"/>
    <property type="project" value="InterPro"/>
</dbReference>
<feature type="domain" description="Zn(2)-C6 fungal-type" evidence="4">
    <location>
        <begin position="26"/>
        <end position="57"/>
    </location>
</feature>
<evidence type="ECO:0000256" key="1">
    <source>
        <dbReference type="ARBA" id="ARBA00022723"/>
    </source>
</evidence>
<sequence>MAPTPTKTTPVAETTRPYRSQKRHRPCDRCREMKLKCQTEGEPPCRRCRQSDAECTYIRRPHKRSLAQRQSARQNSSPRQLSRASSSVRDVTDAVDDPPSAAVAVGEAAAPARNQSFIAFSQTANVSPSTGGQPDRPTTQISQTLDNMDGHSAMLLGSSSGSDPWLLRHFRFDELGLRSFHKLHVRNAGGVPTADKIPVHFLLSSDAVYQSSIAESKAIELRRRLDCLVPQSTGARLVRLFHRYVFEMLPIVSRTAMGLTSQDALPQPGILTETPTHLLAALYGSAIPFALQDDHLVALLTCDHINLDKVWEICYASMQEEIYKPHLHVLQAAILYLHRNHESPRQSAFTDTSSIWPFMGTVVGLSHNLGLHLECRMMGLPAQEKRLRRRLWWAVFIQDKFLSLHTGRPPYIRNDEWDVGELDNFDFLPWNETDASKASPFRDLARLSLIAETLQADSYDHGVSSLKSCQKLAENLPDSIQAARPIFDALHQWRASIPIPESFHESRVLINENQNSYPACISLSYLSLVAYTWRALLRPTVRSAPPPQIIDVDAEPQTFPDTGFLFEDLSWNFSDFPELELQLEDGAPDSSATIKELYQAAQTWAETLVKFAVCLTSSDFSQFWYSWSKFSLVVASNFLMLLLVQAPSAESGVRARELLERWGQVIKDHAKMSPLFLLTATELGQVYEAGIAETFCLPSHVQGIL</sequence>
<dbReference type="SMART" id="SM00906">
    <property type="entry name" value="Fungal_trans"/>
    <property type="match status" value="1"/>
</dbReference>
<dbReference type="PANTHER" id="PTHR31668">
    <property type="entry name" value="GLUCOSE TRANSPORT TRANSCRIPTION REGULATOR RGT1-RELATED-RELATED"/>
    <property type="match status" value="1"/>
</dbReference>
<protein>
    <submittedName>
        <fullName evidence="5">Fungal specific transcription factor</fullName>
    </submittedName>
</protein>